<dbReference type="InterPro" id="IPR039422">
    <property type="entry name" value="MarR/SlyA-like"/>
</dbReference>
<proteinExistence type="predicted"/>
<dbReference type="AlphaFoldDB" id="A0A9X1ABR8"/>
<dbReference type="GO" id="GO:0045892">
    <property type="term" value="P:negative regulation of DNA-templated transcription"/>
    <property type="evidence" value="ECO:0007669"/>
    <property type="project" value="InterPro"/>
</dbReference>
<dbReference type="NCBIfam" id="TIGR02337">
    <property type="entry name" value="HpaR"/>
    <property type="match status" value="1"/>
</dbReference>
<dbReference type="GO" id="GO:0006950">
    <property type="term" value="P:response to stress"/>
    <property type="evidence" value="ECO:0007669"/>
    <property type="project" value="TreeGrafter"/>
</dbReference>
<sequence>MPAHSPSAIRSSPLLQSTRRSLPMSLLRAREVVMAQFRPILAQHGVSEQQWRVIRVLGEQSPLDATELAERASILAPSLTRIIKALEERKLITRGKVDGDGRRVMLAIAPKGQVLISEVAPESSAIYDEVQRRIGHERYEQLLDLLEGLIDLEKK</sequence>
<dbReference type="InterPro" id="IPR036390">
    <property type="entry name" value="WH_DNA-bd_sf"/>
</dbReference>
<dbReference type="PANTHER" id="PTHR33164">
    <property type="entry name" value="TRANSCRIPTIONAL REGULATOR, MARR FAMILY"/>
    <property type="match status" value="1"/>
</dbReference>
<dbReference type="GO" id="GO:0003677">
    <property type="term" value="F:DNA binding"/>
    <property type="evidence" value="ECO:0007669"/>
    <property type="project" value="InterPro"/>
</dbReference>
<dbReference type="InterPro" id="IPR036388">
    <property type="entry name" value="WH-like_DNA-bd_sf"/>
</dbReference>
<dbReference type="SMART" id="SM00347">
    <property type="entry name" value="HTH_MARR"/>
    <property type="match status" value="1"/>
</dbReference>
<reference evidence="2" key="1">
    <citation type="journal article" date="2021" name="Microorganisms">
        <title>Phylogenomic Reconstruction and Metabolic Potential of the Genus Aminobacter.</title>
        <authorList>
            <person name="Artuso I."/>
            <person name="Turrini P."/>
            <person name="Pirolo M."/>
            <person name="Lugli G.A."/>
            <person name="Ventura M."/>
            <person name="Visca P."/>
        </authorList>
    </citation>
    <scope>NUCLEOTIDE SEQUENCE</scope>
    <source>
        <strain evidence="2">LMG 26462</strain>
    </source>
</reference>
<dbReference type="InterPro" id="IPR012712">
    <property type="entry name" value="HpaR/FarR"/>
</dbReference>
<reference evidence="2" key="2">
    <citation type="submission" date="2021-03" db="EMBL/GenBank/DDBJ databases">
        <authorList>
            <person name="Artuso I."/>
            <person name="Turrini P."/>
            <person name="Pirolo M."/>
            <person name="Lugli G.A."/>
            <person name="Ventura M."/>
            <person name="Visca P."/>
        </authorList>
    </citation>
    <scope>NUCLEOTIDE SEQUENCE</scope>
    <source>
        <strain evidence="2">LMG 26462</strain>
    </source>
</reference>
<dbReference type="Pfam" id="PF12802">
    <property type="entry name" value="MarR_2"/>
    <property type="match status" value="1"/>
</dbReference>
<feature type="domain" description="HTH marR-type" evidence="1">
    <location>
        <begin position="19"/>
        <end position="151"/>
    </location>
</feature>
<dbReference type="PANTHER" id="PTHR33164:SF13">
    <property type="entry name" value="4-HYDROXYPHENYLACETATE CATABOLISM PROTEIN"/>
    <property type="match status" value="1"/>
</dbReference>
<keyword evidence="3" id="KW-1185">Reference proteome</keyword>
<protein>
    <submittedName>
        <fullName evidence="2">Homoprotocatechuate degradation operon regulator HpaR</fullName>
    </submittedName>
</protein>
<dbReference type="PROSITE" id="PS50995">
    <property type="entry name" value="HTH_MARR_2"/>
    <property type="match status" value="1"/>
</dbReference>
<organism evidence="2 3">
    <name type="scientific">Aminobacter anthyllidis</name>
    <dbReference type="NCBI Taxonomy" id="1035067"/>
    <lineage>
        <taxon>Bacteria</taxon>
        <taxon>Pseudomonadati</taxon>
        <taxon>Pseudomonadota</taxon>
        <taxon>Alphaproteobacteria</taxon>
        <taxon>Hyphomicrobiales</taxon>
        <taxon>Phyllobacteriaceae</taxon>
        <taxon>Aminobacter</taxon>
    </lineage>
</organism>
<dbReference type="RefSeq" id="WP_214390842.1">
    <property type="nucleotide sequence ID" value="NZ_JAFLWW010000004.1"/>
</dbReference>
<dbReference type="Proteomes" id="UP001138921">
    <property type="component" value="Unassembled WGS sequence"/>
</dbReference>
<dbReference type="GO" id="GO:0003700">
    <property type="term" value="F:DNA-binding transcription factor activity"/>
    <property type="evidence" value="ECO:0007669"/>
    <property type="project" value="InterPro"/>
</dbReference>
<evidence type="ECO:0000259" key="1">
    <source>
        <dbReference type="PROSITE" id="PS50995"/>
    </source>
</evidence>
<evidence type="ECO:0000313" key="2">
    <source>
        <dbReference type="EMBL" id="MBT1156923.1"/>
    </source>
</evidence>
<name>A0A9X1ABR8_9HYPH</name>
<accession>A0A9X1ABR8</accession>
<gene>
    <name evidence="2" type="primary">hpaR</name>
    <name evidence="2" type="ORF">J1C56_15090</name>
</gene>
<dbReference type="Gene3D" id="1.10.10.10">
    <property type="entry name" value="Winged helix-like DNA-binding domain superfamily/Winged helix DNA-binding domain"/>
    <property type="match status" value="1"/>
</dbReference>
<evidence type="ECO:0000313" key="3">
    <source>
        <dbReference type="Proteomes" id="UP001138921"/>
    </source>
</evidence>
<dbReference type="PRINTS" id="PR00598">
    <property type="entry name" value="HTHMARR"/>
</dbReference>
<dbReference type="SUPFAM" id="SSF46785">
    <property type="entry name" value="Winged helix' DNA-binding domain"/>
    <property type="match status" value="1"/>
</dbReference>
<dbReference type="EMBL" id="JAFLWW010000004">
    <property type="protein sequence ID" value="MBT1156923.1"/>
    <property type="molecule type" value="Genomic_DNA"/>
</dbReference>
<dbReference type="InterPro" id="IPR000835">
    <property type="entry name" value="HTH_MarR-typ"/>
</dbReference>
<comment type="caution">
    <text evidence="2">The sequence shown here is derived from an EMBL/GenBank/DDBJ whole genome shotgun (WGS) entry which is preliminary data.</text>
</comment>